<keyword evidence="2" id="KW-0472">Membrane</keyword>
<dbReference type="AlphaFoldDB" id="A0A5R8Q732"/>
<keyword evidence="6" id="KW-1185">Reference proteome</keyword>
<feature type="transmembrane region" description="Helical" evidence="2">
    <location>
        <begin position="785"/>
        <end position="805"/>
    </location>
</feature>
<feature type="region of interest" description="Disordered" evidence="1">
    <location>
        <begin position="537"/>
        <end position="558"/>
    </location>
</feature>
<reference evidence="5 6" key="1">
    <citation type="submission" date="2019-05" db="EMBL/GenBank/DDBJ databases">
        <title>Culicoidintestinum kansasii gen. nov., sp. nov. from the gastrointestinal tract of the biting midge, Culicoides sonorensis.</title>
        <authorList>
            <person name="Neupane S."/>
            <person name="Ghosh A."/>
            <person name="Gunther S."/>
            <person name="Martin K."/>
            <person name="Zurek L."/>
        </authorList>
    </citation>
    <scope>NUCLEOTIDE SEQUENCE [LARGE SCALE GENOMIC DNA]</scope>
    <source>
        <strain evidence="5 6">CS-1</strain>
    </source>
</reference>
<accession>A0A5R8Q732</accession>
<evidence type="ECO:0000256" key="1">
    <source>
        <dbReference type="SAM" id="MobiDB-lite"/>
    </source>
</evidence>
<evidence type="ECO:0000259" key="4">
    <source>
        <dbReference type="Pfam" id="PF17802"/>
    </source>
</evidence>
<dbReference type="InterPro" id="IPR041033">
    <property type="entry name" value="SpaA_PFL_dom_1"/>
</dbReference>
<feature type="chain" id="PRO_5024363232" description="SpaA-like prealbumin fold domain-containing protein" evidence="3">
    <location>
        <begin position="28"/>
        <end position="817"/>
    </location>
</feature>
<feature type="signal peptide" evidence="3">
    <location>
        <begin position="1"/>
        <end position="27"/>
    </location>
</feature>
<sequence>MKQFIKFIFTFLFVMLIASSTMQPVFASSENNQTIENTTENINTEDSTNNEVITSKVEDTTTTNSTISNNQLYSRHVTYQMGDYDILVPYNGVMTHPKDIEGFVYNDGEYPQYPKGWLNAVTEKLNEQLLSNQNKALLRSSVRMYEQLGYIDGNGYRTFINRLESDSKVAFCAQRTNDPVSYSDNFSDPSHFNNIKMTQALYVAWADAYGIMGNNDTNYKYVVAQSSSWYGEGTADYWSSVYAHGYGDVSGKYRQVNDKVNALYNGSSSLNFTETNLSSHFDPITNTITTTSFKIKDDSASTDVVTNIKSGYYITKVSDNTPVTKLTKGNEYVIRTANLIADESISLKGTVTMPNPQADIVYPPMGFEDLQALFYYTGNDPKSASATLTADIAPAYIQIGGFKANEDFEVLPDTEYGLYDNQARELTRVMTDETGKFLTAPVSVLLFDGATYIREVNTADPTQYALDYEKYYLPDLTDPNTTIDLVDGVYYINDNQMLINEYVRAGEMSIYKDDFETGAPLADAEFKVTRLTGEACVEETDSSDNNTESNTTDTNSTENTTGVIDCQVSFTVKTGADGYYNFTEEQLDQLLYGDYVAEEIVAPNGYIPSIEKAYFTVDSESKVIRLVFHNQKIKALVETGQPFDMMIIIGVGIGGAGMLLFAFRKKKLSKKLTNTAAAIALTLALAGGTVLANQVGVFAATEDDIEYIEPLLPDATAPTDPIEGITKVPEVDTIVITPDTPVSEVGTIDSNTSSATTAGAGQSDVSGTEATSGSLPFAGEHIVEYALIGAGMLAFVGLLIVFNVVHKKSKKKEESQQ</sequence>
<feature type="region of interest" description="Disordered" evidence="1">
    <location>
        <begin position="745"/>
        <end position="771"/>
    </location>
</feature>
<keyword evidence="2" id="KW-0812">Transmembrane</keyword>
<evidence type="ECO:0000313" key="6">
    <source>
        <dbReference type="Proteomes" id="UP000306912"/>
    </source>
</evidence>
<dbReference type="Proteomes" id="UP000306912">
    <property type="component" value="Unassembled WGS sequence"/>
</dbReference>
<feature type="transmembrane region" description="Helical" evidence="2">
    <location>
        <begin position="645"/>
        <end position="663"/>
    </location>
</feature>
<evidence type="ECO:0000256" key="2">
    <source>
        <dbReference type="SAM" id="Phobius"/>
    </source>
</evidence>
<keyword evidence="3" id="KW-0732">Signal</keyword>
<feature type="compositionally biased region" description="Low complexity" evidence="1">
    <location>
        <begin position="543"/>
        <end position="558"/>
    </location>
</feature>
<comment type="caution">
    <text evidence="5">The sequence shown here is derived from an EMBL/GenBank/DDBJ whole genome shotgun (WGS) entry which is preliminary data.</text>
</comment>
<organism evidence="5 6">
    <name type="scientific">Culicoidibacter larvae</name>
    <dbReference type="NCBI Taxonomy" id="2579976"/>
    <lineage>
        <taxon>Bacteria</taxon>
        <taxon>Bacillati</taxon>
        <taxon>Bacillota</taxon>
        <taxon>Culicoidibacteria</taxon>
        <taxon>Culicoidibacterales</taxon>
        <taxon>Culicoidibacteraceae</taxon>
        <taxon>Culicoidibacter</taxon>
    </lineage>
</organism>
<dbReference type="RefSeq" id="WP_138192498.1">
    <property type="nucleotide sequence ID" value="NZ_VBWP01000015.1"/>
</dbReference>
<dbReference type="OrthoDB" id="9804660at2"/>
<dbReference type="Gene3D" id="2.60.40.10">
    <property type="entry name" value="Immunoglobulins"/>
    <property type="match status" value="1"/>
</dbReference>
<dbReference type="InParanoid" id="A0A5R8Q732"/>
<keyword evidence="2" id="KW-1133">Transmembrane helix</keyword>
<dbReference type="InterPro" id="IPR013783">
    <property type="entry name" value="Ig-like_fold"/>
</dbReference>
<dbReference type="EMBL" id="VBWP01000015">
    <property type="protein sequence ID" value="TLG71153.1"/>
    <property type="molecule type" value="Genomic_DNA"/>
</dbReference>
<feature type="transmembrane region" description="Helical" evidence="2">
    <location>
        <begin position="675"/>
        <end position="700"/>
    </location>
</feature>
<feature type="domain" description="SpaA-like prealbumin fold" evidence="4">
    <location>
        <begin position="506"/>
        <end position="632"/>
    </location>
</feature>
<proteinExistence type="predicted"/>
<gene>
    <name evidence="5" type="ORF">FEZ08_11405</name>
</gene>
<feature type="compositionally biased region" description="Polar residues" evidence="1">
    <location>
        <begin position="748"/>
        <end position="771"/>
    </location>
</feature>
<protein>
    <recommendedName>
        <fullName evidence="4">SpaA-like prealbumin fold domain-containing protein</fullName>
    </recommendedName>
</protein>
<evidence type="ECO:0000256" key="3">
    <source>
        <dbReference type="SAM" id="SignalP"/>
    </source>
</evidence>
<name>A0A5R8Q732_9FIRM</name>
<dbReference type="Pfam" id="PF17802">
    <property type="entry name" value="SpaA"/>
    <property type="match status" value="1"/>
</dbReference>
<evidence type="ECO:0000313" key="5">
    <source>
        <dbReference type="EMBL" id="TLG71153.1"/>
    </source>
</evidence>